<accession>A0A0E9XX88</accession>
<proteinExistence type="predicted"/>
<dbReference type="EMBL" id="GBXM01002107">
    <property type="protein sequence ID" value="JAI06471.1"/>
    <property type="molecule type" value="Transcribed_RNA"/>
</dbReference>
<name>A0A0E9XX88_ANGAN</name>
<reference evidence="1" key="1">
    <citation type="submission" date="2014-11" db="EMBL/GenBank/DDBJ databases">
        <authorList>
            <person name="Amaro Gonzalez C."/>
        </authorList>
    </citation>
    <scope>NUCLEOTIDE SEQUENCE</scope>
</reference>
<evidence type="ECO:0000313" key="1">
    <source>
        <dbReference type="EMBL" id="JAI06471.1"/>
    </source>
</evidence>
<sequence>MRRHLYFPEYNCTLHSENLHIIRCM</sequence>
<protein>
    <submittedName>
        <fullName evidence="1">Uncharacterized protein</fullName>
    </submittedName>
</protein>
<organism evidence="1">
    <name type="scientific">Anguilla anguilla</name>
    <name type="common">European freshwater eel</name>
    <name type="synonym">Muraena anguilla</name>
    <dbReference type="NCBI Taxonomy" id="7936"/>
    <lineage>
        <taxon>Eukaryota</taxon>
        <taxon>Metazoa</taxon>
        <taxon>Chordata</taxon>
        <taxon>Craniata</taxon>
        <taxon>Vertebrata</taxon>
        <taxon>Euteleostomi</taxon>
        <taxon>Actinopterygii</taxon>
        <taxon>Neopterygii</taxon>
        <taxon>Teleostei</taxon>
        <taxon>Anguilliformes</taxon>
        <taxon>Anguillidae</taxon>
        <taxon>Anguilla</taxon>
    </lineage>
</organism>
<dbReference type="AlphaFoldDB" id="A0A0E9XX88"/>
<reference evidence="1" key="2">
    <citation type="journal article" date="2015" name="Fish Shellfish Immunol.">
        <title>Early steps in the European eel (Anguilla anguilla)-Vibrio vulnificus interaction in the gills: Role of the RtxA13 toxin.</title>
        <authorList>
            <person name="Callol A."/>
            <person name="Pajuelo D."/>
            <person name="Ebbesson L."/>
            <person name="Teles M."/>
            <person name="MacKenzie S."/>
            <person name="Amaro C."/>
        </authorList>
    </citation>
    <scope>NUCLEOTIDE SEQUENCE</scope>
</reference>